<dbReference type="Pfam" id="PF10784">
    <property type="entry name" value="Plasmid_stab_B"/>
    <property type="match status" value="1"/>
</dbReference>
<evidence type="ECO:0000256" key="1">
    <source>
        <dbReference type="SAM" id="MobiDB-lite"/>
    </source>
</evidence>
<keyword evidence="2" id="KW-0614">Plasmid</keyword>
<evidence type="ECO:0000313" key="2">
    <source>
        <dbReference type="EMBL" id="QBY46253.1"/>
    </source>
</evidence>
<dbReference type="GeneID" id="39751444"/>
<evidence type="ECO:0000313" key="5">
    <source>
        <dbReference type="Proteomes" id="UP001177592"/>
    </source>
</evidence>
<geneLocation type="plasmid" evidence="2">
    <name>pArsFIN5</name>
</geneLocation>
<dbReference type="KEGG" id="ans:ArsFIN_48640"/>
<feature type="region of interest" description="Disordered" evidence="1">
    <location>
        <begin position="148"/>
        <end position="180"/>
    </location>
</feature>
<protein>
    <submittedName>
        <fullName evidence="3">Plasmid partitioning/stability family protein</fullName>
    </submittedName>
    <submittedName>
        <fullName evidence="2">Plasmid stability protein</fullName>
    </submittedName>
</protein>
<dbReference type="RefSeq" id="WP_026824292.1">
    <property type="nucleotide sequence ID" value="NZ_CP038617.1"/>
</dbReference>
<dbReference type="Gene3D" id="6.10.290.20">
    <property type="match status" value="1"/>
</dbReference>
<reference evidence="2 4" key="1">
    <citation type="submission" date="2019-03" db="EMBL/GenBank/DDBJ databases">
        <title>Long-read sequencing reveals hyperdense prophage content in a complex bacterial symbiont genome.</title>
        <authorList>
            <person name="Frost C.L."/>
            <person name="Siozios S."/>
            <person name="Nadal-Jimenez P."/>
            <person name="Brockhurst M.A."/>
            <person name="King K.C."/>
            <person name="Darby A.C."/>
            <person name="Hurst G.D.D."/>
        </authorList>
    </citation>
    <scope>NUCLEOTIDE SEQUENCE [LARGE SCALE GENOMIC DNA]</scope>
    <source>
        <strain evidence="2 4">FIN</strain>
        <plasmid evidence="4">parsfin5</plasmid>
        <plasmid evidence="2">pArsFIN5</plasmid>
    </source>
</reference>
<gene>
    <name evidence="2" type="ORF">ArsFIN_48640</name>
    <name evidence="3" type="ORF">QE258_23125</name>
</gene>
<dbReference type="Proteomes" id="UP001177592">
    <property type="component" value="Plasmid paNv_CAN2"/>
</dbReference>
<geneLocation type="plasmid" evidence="4">
    <name>parsfin5</name>
</geneLocation>
<dbReference type="InterPro" id="IPR038307">
    <property type="entry name" value="StbB_sf"/>
</dbReference>
<evidence type="ECO:0000313" key="4">
    <source>
        <dbReference type="Proteomes" id="UP000295134"/>
    </source>
</evidence>
<keyword evidence="5" id="KW-1185">Reference proteome</keyword>
<accession>A0A4V1BXM9</accession>
<sequence length="180" mass="20299">MSEERRKLWLYLYPDEPHQKAVIDAIESVPLRQRPDYFRDCLVAGAALSTLDKRIPALLALLLDGKHDAQTLKNTLSLVLPEMVTDNHGTALQAVAWQKRVRDELAAGNPWTAWMAITEDEYRKRANQPEDNAEVRALLAPVEQESAEFASFPVQEEKPEQKTASETLSNAKKMFGGDKI</sequence>
<dbReference type="InterPro" id="IPR019720">
    <property type="entry name" value="Plasmid_stability_protein_StbB"/>
</dbReference>
<dbReference type="Proteomes" id="UP000295134">
    <property type="component" value="Plasmid pArsFIN5"/>
</dbReference>
<geneLocation type="plasmid" evidence="3 5">
    <name>paNv_CAN2</name>
</geneLocation>
<name>A0A4V1BXM9_9GAMM</name>
<organism evidence="2 4">
    <name type="scientific">Arsenophonus nasoniae</name>
    <name type="common">son-killer infecting Nasonia vitripennis</name>
    <dbReference type="NCBI Taxonomy" id="638"/>
    <lineage>
        <taxon>Bacteria</taxon>
        <taxon>Pseudomonadati</taxon>
        <taxon>Pseudomonadota</taxon>
        <taxon>Gammaproteobacteria</taxon>
        <taxon>Enterobacterales</taxon>
        <taxon>Morganellaceae</taxon>
        <taxon>Arsenophonus</taxon>
    </lineage>
</organism>
<dbReference type="EMBL" id="CP038617">
    <property type="protein sequence ID" value="QBY46253.1"/>
    <property type="molecule type" value="Genomic_DNA"/>
</dbReference>
<dbReference type="EMBL" id="CP123525">
    <property type="protein sequence ID" value="WGM08166.1"/>
    <property type="molecule type" value="Genomic_DNA"/>
</dbReference>
<proteinExistence type="predicted"/>
<reference evidence="3" key="2">
    <citation type="submission" date="2023-04" db="EMBL/GenBank/DDBJ databases">
        <title>Genome dynamics across the evolutionary transition to endosymbiosis.</title>
        <authorList>
            <person name="Siozios S."/>
            <person name="Nadal-Jimenez P."/>
            <person name="Azagi T."/>
            <person name="Sprong H."/>
            <person name="Frost C.L."/>
            <person name="Parratt S.R."/>
            <person name="Taylor G."/>
            <person name="Brettell L."/>
            <person name="Lew K.C."/>
            <person name="Croft L."/>
            <person name="King K.C."/>
            <person name="Brockhurst M.A."/>
            <person name="Hypsa V."/>
            <person name="Novakova E."/>
            <person name="Darby A.C."/>
            <person name="Hurst G.D.D."/>
        </authorList>
    </citation>
    <scope>NUCLEOTIDE SEQUENCE</scope>
    <source>
        <strain evidence="3">ANv_CAN</strain>
        <plasmid evidence="3">paNv_CAN2</plasmid>
    </source>
</reference>
<dbReference type="AlphaFoldDB" id="A0A4V1BXM9"/>
<evidence type="ECO:0000313" key="3">
    <source>
        <dbReference type="EMBL" id="WGM08166.1"/>
    </source>
</evidence>